<feature type="domain" description="COR" evidence="2">
    <location>
        <begin position="2"/>
        <end position="71"/>
    </location>
</feature>
<comment type="caution">
    <text evidence="3">The sequence shown here is derived from an EMBL/GenBank/DDBJ whole genome shotgun (WGS) entry which is preliminary data.</text>
</comment>
<protein>
    <recommendedName>
        <fullName evidence="2">COR domain-containing protein</fullName>
    </recommendedName>
</protein>
<dbReference type="Proteomes" id="UP000241890">
    <property type="component" value="Unassembled WGS sequence"/>
</dbReference>
<dbReference type="AlphaFoldDB" id="A0A2R5GXM9"/>
<dbReference type="InParanoid" id="A0A2R5GXM9"/>
<name>A0A2R5GXM9_9STRA</name>
<dbReference type="EMBL" id="BEYU01000739">
    <property type="protein sequence ID" value="GBG35325.1"/>
    <property type="molecule type" value="Genomic_DNA"/>
</dbReference>
<keyword evidence="4" id="KW-1185">Reference proteome</keyword>
<evidence type="ECO:0000259" key="2">
    <source>
        <dbReference type="Pfam" id="PF16095"/>
    </source>
</evidence>
<reference evidence="3 4" key="1">
    <citation type="submission" date="2017-12" db="EMBL/GenBank/DDBJ databases">
        <title>Sequencing, de novo assembly and annotation of complete genome of a new Thraustochytrid species, strain FCC1311.</title>
        <authorList>
            <person name="Sedici K."/>
            <person name="Godart F."/>
            <person name="Aiese Cigliano R."/>
            <person name="Sanseverino W."/>
            <person name="Barakat M."/>
            <person name="Ortet P."/>
            <person name="Marechal E."/>
            <person name="Cagnac O."/>
            <person name="Amato A."/>
        </authorList>
    </citation>
    <scope>NUCLEOTIDE SEQUENCE [LARGE SCALE GENOMIC DNA]</scope>
</reference>
<evidence type="ECO:0000256" key="1">
    <source>
        <dbReference type="ARBA" id="ARBA00022737"/>
    </source>
</evidence>
<gene>
    <name evidence="3" type="ORF">FCC1311_115482</name>
</gene>
<evidence type="ECO:0000313" key="4">
    <source>
        <dbReference type="Proteomes" id="UP000241890"/>
    </source>
</evidence>
<accession>A0A2R5GXM9</accession>
<proteinExistence type="predicted"/>
<dbReference type="OrthoDB" id="9938299at2759"/>
<organism evidence="3 4">
    <name type="scientific">Hondaea fermentalgiana</name>
    <dbReference type="NCBI Taxonomy" id="2315210"/>
    <lineage>
        <taxon>Eukaryota</taxon>
        <taxon>Sar</taxon>
        <taxon>Stramenopiles</taxon>
        <taxon>Bigyra</taxon>
        <taxon>Labyrinthulomycetes</taxon>
        <taxon>Thraustochytrida</taxon>
        <taxon>Thraustochytriidae</taxon>
        <taxon>Hondaea</taxon>
    </lineage>
</organism>
<dbReference type="InterPro" id="IPR032171">
    <property type="entry name" value="COR-A"/>
</dbReference>
<evidence type="ECO:0000313" key="3">
    <source>
        <dbReference type="EMBL" id="GBG35325.1"/>
    </source>
</evidence>
<keyword evidence="1" id="KW-0677">Repeat</keyword>
<sequence length="270" mass="30024">MLEYLHELGVLLYFSTNEALCKVVVIQPQWLLKNLSRVICDPSAKHMRRHMKKLRSGAGDHAALPAHLDSALYQWRDDAVASRALLEFLWEGNPVDFLVSLMESTLLACPSPWVSDDAGKKDSILVPSLLHAASEQDKEDGRRRVGDSALAYVDFELLPKGFFQRLVALLLQRFPGVATVGKKLFADVASVDFNGMECLMEVSQRRITFRFANAGRDHPLASLLALLSKELKEIDETFMRGKLGPKLYVSSDGTDNDKSCALAESLAHPL</sequence>
<dbReference type="Pfam" id="PF16095">
    <property type="entry name" value="COR-A"/>
    <property type="match status" value="1"/>
</dbReference>
<feature type="non-terminal residue" evidence="3">
    <location>
        <position position="270"/>
    </location>
</feature>